<comment type="catalytic activity">
    <reaction evidence="6">
        <text>L-seryl-[protein] + ATP = O-phospho-L-seryl-[protein] + ADP + H(+)</text>
        <dbReference type="Rhea" id="RHEA:17989"/>
        <dbReference type="Rhea" id="RHEA-COMP:9863"/>
        <dbReference type="Rhea" id="RHEA-COMP:11604"/>
        <dbReference type="ChEBI" id="CHEBI:15378"/>
        <dbReference type="ChEBI" id="CHEBI:29999"/>
        <dbReference type="ChEBI" id="CHEBI:30616"/>
        <dbReference type="ChEBI" id="CHEBI:83421"/>
        <dbReference type="ChEBI" id="CHEBI:456216"/>
        <dbReference type="EC" id="2.7.11.1"/>
    </reaction>
</comment>
<dbReference type="Pfam" id="PF01453">
    <property type="entry name" value="B_lectin"/>
    <property type="match status" value="1"/>
</dbReference>
<dbReference type="SUPFAM" id="SSF51110">
    <property type="entry name" value="alpha-D-mannose-specific plant lectins"/>
    <property type="match status" value="1"/>
</dbReference>
<comment type="caution">
    <text evidence="9">The sequence shown here is derived from an EMBL/GenBank/DDBJ whole genome shotgun (WGS) entry which is preliminary data.</text>
</comment>
<dbReference type="GO" id="GO:0051707">
    <property type="term" value="P:response to other organism"/>
    <property type="evidence" value="ECO:0007669"/>
    <property type="project" value="UniProtKB-ARBA"/>
</dbReference>
<comment type="subcellular location">
    <subcellularLocation>
        <location evidence="1">Membrane</location>
        <topology evidence="1">Single-pass type I membrane protein</topology>
    </subcellularLocation>
</comment>
<evidence type="ECO:0000313" key="10">
    <source>
        <dbReference type="Proteomes" id="UP000479710"/>
    </source>
</evidence>
<organism evidence="9 10">
    <name type="scientific">Oryza meyeriana var. granulata</name>
    <dbReference type="NCBI Taxonomy" id="110450"/>
    <lineage>
        <taxon>Eukaryota</taxon>
        <taxon>Viridiplantae</taxon>
        <taxon>Streptophyta</taxon>
        <taxon>Embryophyta</taxon>
        <taxon>Tracheophyta</taxon>
        <taxon>Spermatophyta</taxon>
        <taxon>Magnoliopsida</taxon>
        <taxon>Liliopsida</taxon>
        <taxon>Poales</taxon>
        <taxon>Poaceae</taxon>
        <taxon>BOP clade</taxon>
        <taxon>Oryzoideae</taxon>
        <taxon>Oryzeae</taxon>
        <taxon>Oryzinae</taxon>
        <taxon>Oryza</taxon>
        <taxon>Oryza meyeriana</taxon>
    </lineage>
</organism>
<dbReference type="FunFam" id="2.90.10.10:FF:000039">
    <property type="entry name" value="G-type lectin S-receptor-like serine/threonine-protein kinase SD2-5"/>
    <property type="match status" value="1"/>
</dbReference>
<dbReference type="CDD" id="cd00028">
    <property type="entry name" value="B_lectin"/>
    <property type="match status" value="1"/>
</dbReference>
<dbReference type="AlphaFoldDB" id="A0A6G1BR83"/>
<dbReference type="FunFam" id="2.90.10.30:FF:000003">
    <property type="entry name" value="Os04g0303100 protein"/>
    <property type="match status" value="1"/>
</dbReference>
<dbReference type="InterPro" id="IPR001480">
    <property type="entry name" value="Bulb-type_lectin_dom"/>
</dbReference>
<evidence type="ECO:0000256" key="4">
    <source>
        <dbReference type="ARBA" id="ARBA00023170"/>
    </source>
</evidence>
<dbReference type="GO" id="GO:0004674">
    <property type="term" value="F:protein serine/threonine kinase activity"/>
    <property type="evidence" value="ECO:0007669"/>
    <property type="project" value="UniProtKB-EC"/>
</dbReference>
<feature type="signal peptide" evidence="7">
    <location>
        <begin position="1"/>
        <end position="29"/>
    </location>
</feature>
<dbReference type="Proteomes" id="UP000479710">
    <property type="component" value="Unassembled WGS sequence"/>
</dbReference>
<dbReference type="PANTHER" id="PTHR47976">
    <property type="entry name" value="G-TYPE LECTIN S-RECEPTOR-LIKE SERINE/THREONINE-PROTEIN KINASE SD2-5"/>
    <property type="match status" value="1"/>
</dbReference>
<dbReference type="GO" id="GO:0016020">
    <property type="term" value="C:membrane"/>
    <property type="evidence" value="ECO:0007669"/>
    <property type="project" value="UniProtKB-SubCell"/>
</dbReference>
<evidence type="ECO:0000259" key="8">
    <source>
        <dbReference type="PROSITE" id="PS50927"/>
    </source>
</evidence>
<dbReference type="OrthoDB" id="1895837at2759"/>
<comment type="catalytic activity">
    <reaction evidence="5">
        <text>L-threonyl-[protein] + ATP = O-phospho-L-threonyl-[protein] + ADP + H(+)</text>
        <dbReference type="Rhea" id="RHEA:46608"/>
        <dbReference type="Rhea" id="RHEA-COMP:11060"/>
        <dbReference type="Rhea" id="RHEA-COMP:11605"/>
        <dbReference type="ChEBI" id="CHEBI:15378"/>
        <dbReference type="ChEBI" id="CHEBI:30013"/>
        <dbReference type="ChEBI" id="CHEBI:30616"/>
        <dbReference type="ChEBI" id="CHEBI:61977"/>
        <dbReference type="ChEBI" id="CHEBI:456216"/>
        <dbReference type="EC" id="2.7.11.1"/>
    </reaction>
</comment>
<keyword evidence="4" id="KW-0675">Receptor</keyword>
<keyword evidence="10" id="KW-1185">Reference proteome</keyword>
<sequence>MRPANLFFFDVAVVVVAVVLANVAPSVSGQRSDYPTANLSTRWVNNAAVLPHSIPYSDGSAVRAVVLRSPRTLSGPSFAAGFFCAPPCQVFLFAVFIVQTNSGAGITLTVNGIAQVVWSANRASPVGENATLELTGDGDLVLRESNGKLVWSSSTLGRSVTGMEITENGNLVLFDQRNATVWQSFDHPTDALLPGQSLLQGMRLTANTSTTNWTESRLYMTVLPDGLYGYVESAPPQLYYKPQVRTNKSGKHLTRVTFMNGSLSIFVQSTQPGKPDDSIALPEAKSTQYISNICSRQSIYIFCSTSSINIIWSKMKWVVNERMENSFMHFAF</sequence>
<dbReference type="EC" id="2.7.11.1" evidence="2"/>
<dbReference type="PANTHER" id="PTHR47976:SF30">
    <property type="entry name" value="RECEPTOR-LIKE SERINE_THREONINE-PROTEIN KINASE"/>
    <property type="match status" value="1"/>
</dbReference>
<dbReference type="InterPro" id="IPR036426">
    <property type="entry name" value="Bulb-type_lectin_dom_sf"/>
</dbReference>
<evidence type="ECO:0000313" key="9">
    <source>
        <dbReference type="EMBL" id="KAF0890568.1"/>
    </source>
</evidence>
<dbReference type="PROSITE" id="PS50927">
    <property type="entry name" value="BULB_LECTIN"/>
    <property type="match status" value="1"/>
</dbReference>
<dbReference type="SMART" id="SM00108">
    <property type="entry name" value="B_lectin"/>
    <property type="match status" value="1"/>
</dbReference>
<dbReference type="EMBL" id="SPHZ02000011">
    <property type="protein sequence ID" value="KAF0890568.1"/>
    <property type="molecule type" value="Genomic_DNA"/>
</dbReference>
<gene>
    <name evidence="9" type="ORF">E2562_003779</name>
</gene>
<keyword evidence="3 7" id="KW-0732">Signal</keyword>
<evidence type="ECO:0000256" key="6">
    <source>
        <dbReference type="ARBA" id="ARBA00048679"/>
    </source>
</evidence>
<protein>
    <recommendedName>
        <fullName evidence="2">non-specific serine/threonine protein kinase</fullName>
        <ecNumber evidence="2">2.7.11.1</ecNumber>
    </recommendedName>
</protein>
<name>A0A6G1BR83_9ORYZ</name>
<dbReference type="InterPro" id="IPR051343">
    <property type="entry name" value="G-type_lectin_kinases/EP1-like"/>
</dbReference>
<evidence type="ECO:0000256" key="3">
    <source>
        <dbReference type="ARBA" id="ARBA00022729"/>
    </source>
</evidence>
<proteinExistence type="predicted"/>
<feature type="domain" description="Bulb-type lectin" evidence="8">
    <location>
        <begin position="58"/>
        <end position="186"/>
    </location>
</feature>
<dbReference type="Gene3D" id="2.90.10.30">
    <property type="match status" value="1"/>
</dbReference>
<evidence type="ECO:0000256" key="2">
    <source>
        <dbReference type="ARBA" id="ARBA00012513"/>
    </source>
</evidence>
<evidence type="ECO:0000256" key="7">
    <source>
        <dbReference type="SAM" id="SignalP"/>
    </source>
</evidence>
<reference evidence="9 10" key="1">
    <citation type="submission" date="2019-11" db="EMBL/GenBank/DDBJ databases">
        <title>Whole genome sequence of Oryza granulata.</title>
        <authorList>
            <person name="Li W."/>
        </authorList>
    </citation>
    <scope>NUCLEOTIDE SEQUENCE [LARGE SCALE GENOMIC DNA]</scope>
    <source>
        <strain evidence="10">cv. Menghai</strain>
        <tissue evidence="9">Leaf</tissue>
    </source>
</reference>
<evidence type="ECO:0000256" key="1">
    <source>
        <dbReference type="ARBA" id="ARBA00004479"/>
    </source>
</evidence>
<evidence type="ECO:0000256" key="5">
    <source>
        <dbReference type="ARBA" id="ARBA00047899"/>
    </source>
</evidence>
<feature type="chain" id="PRO_5026226983" description="non-specific serine/threonine protein kinase" evidence="7">
    <location>
        <begin position="30"/>
        <end position="332"/>
    </location>
</feature>
<accession>A0A6G1BR83</accession>